<dbReference type="GO" id="GO:0006352">
    <property type="term" value="P:DNA-templated transcription initiation"/>
    <property type="evidence" value="ECO:0007669"/>
    <property type="project" value="InterPro"/>
</dbReference>
<protein>
    <submittedName>
        <fullName evidence="7">Sigma-24 (FecI-like protein)</fullName>
    </submittedName>
</protein>
<dbReference type="InterPro" id="IPR036388">
    <property type="entry name" value="WH-like_DNA-bd_sf"/>
</dbReference>
<dbReference type="GO" id="GO:0016987">
    <property type="term" value="F:sigma factor activity"/>
    <property type="evidence" value="ECO:0007669"/>
    <property type="project" value="UniProtKB-KW"/>
</dbReference>
<organism evidence="7 8">
    <name type="scientific">Sphingobacterium cellulitidis</name>
    <dbReference type="NCBI Taxonomy" id="1768011"/>
    <lineage>
        <taxon>Bacteria</taxon>
        <taxon>Pseudomonadati</taxon>
        <taxon>Bacteroidota</taxon>
        <taxon>Sphingobacteriia</taxon>
        <taxon>Sphingobacteriales</taxon>
        <taxon>Sphingobacteriaceae</taxon>
        <taxon>Sphingobacterium</taxon>
    </lineage>
</organism>
<reference evidence="7" key="1">
    <citation type="journal article" date="2014" name="Int. J. Syst. Evol. Microbiol.">
        <title>Complete genome sequence of Corynebacterium casei LMG S-19264T (=DSM 44701T), isolated from a smear-ripened cheese.</title>
        <authorList>
            <consortium name="US DOE Joint Genome Institute (JGI-PGF)"/>
            <person name="Walter F."/>
            <person name="Albersmeier A."/>
            <person name="Kalinowski J."/>
            <person name="Ruckert C."/>
        </authorList>
    </citation>
    <scope>NUCLEOTIDE SEQUENCE</scope>
    <source>
        <strain evidence="7">CGMCC 1.15966</strain>
    </source>
</reference>
<reference evidence="7" key="2">
    <citation type="submission" date="2020-09" db="EMBL/GenBank/DDBJ databases">
        <authorList>
            <person name="Sun Q."/>
            <person name="Zhou Y."/>
        </authorList>
    </citation>
    <scope>NUCLEOTIDE SEQUENCE</scope>
    <source>
        <strain evidence="7">CGMCC 1.15966</strain>
    </source>
</reference>
<evidence type="ECO:0000256" key="4">
    <source>
        <dbReference type="ARBA" id="ARBA00023163"/>
    </source>
</evidence>
<dbReference type="InterPro" id="IPR013249">
    <property type="entry name" value="RNA_pol_sigma70_r4_t2"/>
</dbReference>
<dbReference type="PANTHER" id="PTHR43133">
    <property type="entry name" value="RNA POLYMERASE ECF-TYPE SIGMA FACTO"/>
    <property type="match status" value="1"/>
</dbReference>
<keyword evidence="8" id="KW-1185">Reference proteome</keyword>
<dbReference type="Proteomes" id="UP000614460">
    <property type="component" value="Unassembled WGS sequence"/>
</dbReference>
<dbReference type="SUPFAM" id="SSF88659">
    <property type="entry name" value="Sigma3 and sigma4 domains of RNA polymerase sigma factors"/>
    <property type="match status" value="1"/>
</dbReference>
<accession>A0A8H9KTQ4</accession>
<dbReference type="EMBL" id="BMKM01000002">
    <property type="protein sequence ID" value="GGE15243.1"/>
    <property type="molecule type" value="Genomic_DNA"/>
</dbReference>
<evidence type="ECO:0000256" key="3">
    <source>
        <dbReference type="ARBA" id="ARBA00023082"/>
    </source>
</evidence>
<dbReference type="AlphaFoldDB" id="A0A8H9KTQ4"/>
<dbReference type="SUPFAM" id="SSF88946">
    <property type="entry name" value="Sigma2 domain of RNA polymerase sigma factors"/>
    <property type="match status" value="1"/>
</dbReference>
<dbReference type="InterPro" id="IPR039425">
    <property type="entry name" value="RNA_pol_sigma-70-like"/>
</dbReference>
<proteinExistence type="inferred from homology"/>
<dbReference type="PANTHER" id="PTHR43133:SF51">
    <property type="entry name" value="RNA POLYMERASE SIGMA FACTOR"/>
    <property type="match status" value="1"/>
</dbReference>
<dbReference type="InterPro" id="IPR013324">
    <property type="entry name" value="RNA_pol_sigma_r3/r4-like"/>
</dbReference>
<dbReference type="CDD" id="cd06171">
    <property type="entry name" value="Sigma70_r4"/>
    <property type="match status" value="1"/>
</dbReference>
<comment type="similarity">
    <text evidence="1">Belongs to the sigma-70 factor family. ECF subfamily.</text>
</comment>
<sequence>MIMNQTEQLTEPEIIERILHGEKPLYEIIVRRFNSYLYKIGRSYNYNHEDTQDLMQDSYIDAFKSLAQFKQGSSFKTWIIRIMLNNCYRKKQKFSFKNELANELINENVRPMFNNTNNDAQREVYSHELGKIIEASLLRIPEDYRLVFALREINGLNISETSTLLDISEANVKVRLNRAKGMLRSEIEKSYSAEELFDFNLCYCNPFTERVMKKIEEI</sequence>
<dbReference type="Gene3D" id="1.10.1740.10">
    <property type="match status" value="1"/>
</dbReference>
<dbReference type="Gene3D" id="1.10.10.10">
    <property type="entry name" value="Winged helix-like DNA-binding domain superfamily/Winged helix DNA-binding domain"/>
    <property type="match status" value="1"/>
</dbReference>
<comment type="caution">
    <text evidence="7">The sequence shown here is derived from an EMBL/GenBank/DDBJ whole genome shotgun (WGS) entry which is preliminary data.</text>
</comment>
<evidence type="ECO:0000256" key="2">
    <source>
        <dbReference type="ARBA" id="ARBA00023015"/>
    </source>
</evidence>
<keyword evidence="2" id="KW-0805">Transcription regulation</keyword>
<keyword evidence="4" id="KW-0804">Transcription</keyword>
<evidence type="ECO:0000313" key="8">
    <source>
        <dbReference type="Proteomes" id="UP000614460"/>
    </source>
</evidence>
<dbReference type="GO" id="GO:0003677">
    <property type="term" value="F:DNA binding"/>
    <property type="evidence" value="ECO:0007669"/>
    <property type="project" value="InterPro"/>
</dbReference>
<feature type="domain" description="RNA polymerase sigma factor 70 region 4 type 2" evidence="6">
    <location>
        <begin position="133"/>
        <end position="181"/>
    </location>
</feature>
<evidence type="ECO:0000256" key="1">
    <source>
        <dbReference type="ARBA" id="ARBA00010641"/>
    </source>
</evidence>
<feature type="domain" description="RNA polymerase sigma-70 region 2" evidence="5">
    <location>
        <begin position="30"/>
        <end position="90"/>
    </location>
</feature>
<name>A0A8H9KTQ4_9SPHI</name>
<dbReference type="Pfam" id="PF08281">
    <property type="entry name" value="Sigma70_r4_2"/>
    <property type="match status" value="1"/>
</dbReference>
<dbReference type="InterPro" id="IPR014284">
    <property type="entry name" value="RNA_pol_sigma-70_dom"/>
</dbReference>
<dbReference type="Pfam" id="PF04542">
    <property type="entry name" value="Sigma70_r2"/>
    <property type="match status" value="1"/>
</dbReference>
<gene>
    <name evidence="7" type="ORF">GCM10011516_11310</name>
</gene>
<evidence type="ECO:0000313" key="7">
    <source>
        <dbReference type="EMBL" id="GGE15243.1"/>
    </source>
</evidence>
<evidence type="ECO:0000259" key="6">
    <source>
        <dbReference type="Pfam" id="PF08281"/>
    </source>
</evidence>
<dbReference type="NCBIfam" id="TIGR02937">
    <property type="entry name" value="sigma70-ECF"/>
    <property type="match status" value="1"/>
</dbReference>
<evidence type="ECO:0000259" key="5">
    <source>
        <dbReference type="Pfam" id="PF04542"/>
    </source>
</evidence>
<keyword evidence="3" id="KW-0731">Sigma factor</keyword>
<dbReference type="InterPro" id="IPR013325">
    <property type="entry name" value="RNA_pol_sigma_r2"/>
</dbReference>
<dbReference type="InterPro" id="IPR007627">
    <property type="entry name" value="RNA_pol_sigma70_r2"/>
</dbReference>